<dbReference type="Proteomes" id="UP000886520">
    <property type="component" value="Chromosome 15"/>
</dbReference>
<proteinExistence type="predicted"/>
<reference evidence="1" key="1">
    <citation type="submission" date="2021-01" db="EMBL/GenBank/DDBJ databases">
        <title>Adiantum capillus-veneris genome.</title>
        <authorList>
            <person name="Fang Y."/>
            <person name="Liao Q."/>
        </authorList>
    </citation>
    <scope>NUCLEOTIDE SEQUENCE</scope>
    <source>
        <strain evidence="1">H3</strain>
        <tissue evidence="1">Leaf</tissue>
    </source>
</reference>
<dbReference type="EMBL" id="JABFUD020000015">
    <property type="protein sequence ID" value="KAI5069493.1"/>
    <property type="molecule type" value="Genomic_DNA"/>
</dbReference>
<name>A0A9D4UKB4_ADICA</name>
<protein>
    <submittedName>
        <fullName evidence="1">Uncharacterized protein</fullName>
    </submittedName>
</protein>
<gene>
    <name evidence="1" type="ORF">GOP47_0015794</name>
</gene>
<keyword evidence="2" id="KW-1185">Reference proteome</keyword>
<evidence type="ECO:0000313" key="2">
    <source>
        <dbReference type="Proteomes" id="UP000886520"/>
    </source>
</evidence>
<dbReference type="AlphaFoldDB" id="A0A9D4UKB4"/>
<accession>A0A9D4UKB4</accession>
<evidence type="ECO:0000313" key="1">
    <source>
        <dbReference type="EMBL" id="KAI5069493.1"/>
    </source>
</evidence>
<comment type="caution">
    <text evidence="1">The sequence shown here is derived from an EMBL/GenBank/DDBJ whole genome shotgun (WGS) entry which is preliminary data.</text>
</comment>
<sequence>MKIANDQVTIYRTKKDILKDSQYLYNQLKAGYSSEILFEDKELTMGKWEKKLDIEIVHLESRIRNGNFYLERLPAEIDEVDG</sequence>
<organism evidence="1 2">
    <name type="scientific">Adiantum capillus-veneris</name>
    <name type="common">Maidenhair fern</name>
    <dbReference type="NCBI Taxonomy" id="13818"/>
    <lineage>
        <taxon>Eukaryota</taxon>
        <taxon>Viridiplantae</taxon>
        <taxon>Streptophyta</taxon>
        <taxon>Embryophyta</taxon>
        <taxon>Tracheophyta</taxon>
        <taxon>Polypodiopsida</taxon>
        <taxon>Polypodiidae</taxon>
        <taxon>Polypodiales</taxon>
        <taxon>Pteridineae</taxon>
        <taxon>Pteridaceae</taxon>
        <taxon>Vittarioideae</taxon>
        <taxon>Adiantum</taxon>
    </lineage>
</organism>